<dbReference type="AlphaFoldDB" id="A0A0N4XJR5"/>
<dbReference type="Proteomes" id="UP000271162">
    <property type="component" value="Unassembled WGS sequence"/>
</dbReference>
<proteinExistence type="predicted"/>
<keyword evidence="2" id="KW-1185">Reference proteome</keyword>
<dbReference type="WBParaSite" id="NBR_0000276701-mRNA-1">
    <property type="protein sequence ID" value="NBR_0000276701-mRNA-1"/>
    <property type="gene ID" value="NBR_0000276701"/>
</dbReference>
<reference evidence="3" key="1">
    <citation type="submission" date="2017-02" db="UniProtKB">
        <authorList>
            <consortium name="WormBaseParasite"/>
        </authorList>
    </citation>
    <scope>IDENTIFICATION</scope>
</reference>
<evidence type="ECO:0000313" key="2">
    <source>
        <dbReference type="Proteomes" id="UP000271162"/>
    </source>
</evidence>
<dbReference type="EMBL" id="UYSL01003493">
    <property type="protein sequence ID" value="VDL66357.1"/>
    <property type="molecule type" value="Genomic_DNA"/>
</dbReference>
<evidence type="ECO:0000313" key="1">
    <source>
        <dbReference type="EMBL" id="VDL66357.1"/>
    </source>
</evidence>
<evidence type="ECO:0000313" key="3">
    <source>
        <dbReference type="WBParaSite" id="NBR_0000276701-mRNA-1"/>
    </source>
</evidence>
<accession>A0A0N4XJR5</accession>
<sequence length="73" mass="8333">MGAGLWPEQKPVNKLTKCKNQADPARTRFIYSLEVIGLVVDYCGAMVKCKEVPFPPFSRSIDLKQVFEHSQYK</sequence>
<reference evidence="1 2" key="2">
    <citation type="submission" date="2018-11" db="EMBL/GenBank/DDBJ databases">
        <authorList>
            <consortium name="Pathogen Informatics"/>
        </authorList>
    </citation>
    <scope>NUCLEOTIDE SEQUENCE [LARGE SCALE GENOMIC DNA]</scope>
</reference>
<protein>
    <submittedName>
        <fullName evidence="1 3">Uncharacterized protein</fullName>
    </submittedName>
</protein>
<name>A0A0N4XJR5_NIPBR</name>
<organism evidence="3">
    <name type="scientific">Nippostrongylus brasiliensis</name>
    <name type="common">Rat hookworm</name>
    <dbReference type="NCBI Taxonomy" id="27835"/>
    <lineage>
        <taxon>Eukaryota</taxon>
        <taxon>Metazoa</taxon>
        <taxon>Ecdysozoa</taxon>
        <taxon>Nematoda</taxon>
        <taxon>Chromadorea</taxon>
        <taxon>Rhabditida</taxon>
        <taxon>Rhabditina</taxon>
        <taxon>Rhabditomorpha</taxon>
        <taxon>Strongyloidea</taxon>
        <taxon>Heligmosomidae</taxon>
        <taxon>Nippostrongylus</taxon>
    </lineage>
</organism>
<gene>
    <name evidence="1" type="ORF">NBR_LOCUS2768</name>
</gene>